<dbReference type="GO" id="GO:0030313">
    <property type="term" value="C:cell envelope"/>
    <property type="evidence" value="ECO:0007669"/>
    <property type="project" value="UniProtKB-SubCell"/>
</dbReference>
<evidence type="ECO:0000256" key="2">
    <source>
        <dbReference type="ARBA" id="ARBA00022748"/>
    </source>
</evidence>
<accession>A0A7W7ZSU4</accession>
<evidence type="ECO:0000313" key="9">
    <source>
        <dbReference type="Proteomes" id="UP000584867"/>
    </source>
</evidence>
<evidence type="ECO:0000256" key="6">
    <source>
        <dbReference type="SAM" id="SignalP"/>
    </source>
</evidence>
<dbReference type="RefSeq" id="WP_184256688.1">
    <property type="nucleotide sequence ID" value="NZ_JACHIO010000012.1"/>
</dbReference>
<keyword evidence="6" id="KW-0732">Signal</keyword>
<name>A0A7W7ZSU4_9BACT</name>
<keyword evidence="2" id="KW-0201">Cytochrome c-type biogenesis</keyword>
<dbReference type="InterPro" id="IPR050553">
    <property type="entry name" value="Thioredoxin_ResA/DsbE_sf"/>
</dbReference>
<dbReference type="GO" id="GO:0017004">
    <property type="term" value="P:cytochrome complex assembly"/>
    <property type="evidence" value="ECO:0007669"/>
    <property type="project" value="UniProtKB-KW"/>
</dbReference>
<dbReference type="InterPro" id="IPR013766">
    <property type="entry name" value="Thioredoxin_domain"/>
</dbReference>
<feature type="domain" description="Thioredoxin" evidence="7">
    <location>
        <begin position="595"/>
        <end position="734"/>
    </location>
</feature>
<proteinExistence type="predicted"/>
<evidence type="ECO:0000313" key="8">
    <source>
        <dbReference type="EMBL" id="MBB5064631.1"/>
    </source>
</evidence>
<evidence type="ECO:0000256" key="1">
    <source>
        <dbReference type="ARBA" id="ARBA00004196"/>
    </source>
</evidence>
<comment type="caution">
    <text evidence="8">The sequence shown here is derived from an EMBL/GenBank/DDBJ whole genome shotgun (WGS) entry which is preliminary data.</text>
</comment>
<dbReference type="AlphaFoldDB" id="A0A7W7ZSU4"/>
<dbReference type="InterPro" id="IPR036249">
    <property type="entry name" value="Thioredoxin-like_sf"/>
</dbReference>
<dbReference type="PANTHER" id="PTHR42852">
    <property type="entry name" value="THIOL:DISULFIDE INTERCHANGE PROTEIN DSBE"/>
    <property type="match status" value="1"/>
</dbReference>
<feature type="signal peptide" evidence="6">
    <location>
        <begin position="1"/>
        <end position="21"/>
    </location>
</feature>
<evidence type="ECO:0000256" key="4">
    <source>
        <dbReference type="ARBA" id="ARBA00023284"/>
    </source>
</evidence>
<dbReference type="EMBL" id="JACHIO010000012">
    <property type="protein sequence ID" value="MBB5064631.1"/>
    <property type="molecule type" value="Genomic_DNA"/>
</dbReference>
<feature type="region of interest" description="Disordered" evidence="5">
    <location>
        <begin position="563"/>
        <end position="592"/>
    </location>
</feature>
<evidence type="ECO:0000259" key="7">
    <source>
        <dbReference type="PROSITE" id="PS51352"/>
    </source>
</evidence>
<dbReference type="InterPro" id="IPR013740">
    <property type="entry name" value="Redoxin"/>
</dbReference>
<evidence type="ECO:0000256" key="3">
    <source>
        <dbReference type="ARBA" id="ARBA00023157"/>
    </source>
</evidence>
<dbReference type="PROSITE" id="PS51352">
    <property type="entry name" value="THIOREDOXIN_2"/>
    <property type="match status" value="1"/>
</dbReference>
<evidence type="ECO:0000256" key="5">
    <source>
        <dbReference type="SAM" id="MobiDB-lite"/>
    </source>
</evidence>
<gene>
    <name evidence="8" type="ORF">HDF15_002991</name>
</gene>
<dbReference type="GO" id="GO:0016491">
    <property type="term" value="F:oxidoreductase activity"/>
    <property type="evidence" value="ECO:0007669"/>
    <property type="project" value="InterPro"/>
</dbReference>
<dbReference type="GO" id="GO:0016209">
    <property type="term" value="F:antioxidant activity"/>
    <property type="evidence" value="ECO:0007669"/>
    <property type="project" value="InterPro"/>
</dbReference>
<dbReference type="Pfam" id="PF08534">
    <property type="entry name" value="Redoxin"/>
    <property type="match status" value="1"/>
</dbReference>
<dbReference type="SUPFAM" id="SSF52833">
    <property type="entry name" value="Thioredoxin-like"/>
    <property type="match status" value="1"/>
</dbReference>
<sequence length="739" mass="83562">MRSPASLLLIAIALGSVSVHGQTTSKPYGCEAPEVRAALDTTLSLDELVKLTITQRAALRHQVLDALLAKYPHEYLLYREQLYAIAGTGDWEAPLAALRERWVSDAKSHPDDPMALMLAGKVLADKDPLEAIRLLNAAQAKAPKFPWPSFELANIYWRGKYADDAKLKENLERFYALCPSWVDTANFGNQIEGFKLRKDLPLLAKTSVAMRAELGKQTDPKRLEDYEILWQREFLTRPPSEHETERAQIRQDLDRLQKLVPHGDAHWRLFLISGYQLAGASNEELARMQSQAAKDFPHEAPAERLAQERWDKEHLLPDGQKDADAWKAYEAARIEKEKAFLQDFPDDPFLQRTEPFFMVQDDEYVSEADGLAAVDRYLKSMEEYGGYGILSDGLAAPSKFLLKHGWQPERALELLKKTSTYKNGGHTKESWGSSLDADTVKRFHRQMVSMDLDNLGLILKAAMLAGKPEEAMQFRAVIEEPPPENKKDLEQYWTNRARFATLDHHPEDALVYYRTALDSRTQPPTYSQGILRDDLTAEFHTLWTRQGGTETAWALWNPPAPVADADATQRDGTSAAGKPASTPKGVATAQEGDWEKVGKEMPSFELSDFSGKKWRQGDLAGKVVVVVSWATWCGPCHLQDALLQKFYDKVKDRKDLTVVSFNVDENPGQVLPFMQKQGYTFPVLAAFSYEGAQNYVPRTWIIDKQGHWRWVKNGYDESKTYAEFEKGLLSQIDKAEVGQ</sequence>
<dbReference type="Gene3D" id="3.40.30.10">
    <property type="entry name" value="Glutaredoxin"/>
    <property type="match status" value="1"/>
</dbReference>
<reference evidence="8 9" key="1">
    <citation type="submission" date="2020-08" db="EMBL/GenBank/DDBJ databases">
        <title>Genomic Encyclopedia of Type Strains, Phase IV (KMG-V): Genome sequencing to study the core and pangenomes of soil and plant-associated prokaryotes.</title>
        <authorList>
            <person name="Whitman W."/>
        </authorList>
    </citation>
    <scope>NUCLEOTIDE SEQUENCE [LARGE SCALE GENOMIC DNA]</scope>
    <source>
        <strain evidence="8 9">X5P3</strain>
    </source>
</reference>
<dbReference type="Proteomes" id="UP000584867">
    <property type="component" value="Unassembled WGS sequence"/>
</dbReference>
<dbReference type="CDD" id="cd02966">
    <property type="entry name" value="TlpA_like_family"/>
    <property type="match status" value="1"/>
</dbReference>
<protein>
    <submittedName>
        <fullName evidence="8">Peroxiredoxin</fullName>
    </submittedName>
</protein>
<keyword evidence="4" id="KW-0676">Redox-active center</keyword>
<comment type="subcellular location">
    <subcellularLocation>
        <location evidence="1">Cell envelope</location>
    </subcellularLocation>
</comment>
<keyword evidence="3" id="KW-1015">Disulfide bond</keyword>
<dbReference type="PANTHER" id="PTHR42852:SF6">
    <property type="entry name" value="THIOL:DISULFIDE INTERCHANGE PROTEIN DSBE"/>
    <property type="match status" value="1"/>
</dbReference>
<feature type="chain" id="PRO_5030775162" evidence="6">
    <location>
        <begin position="22"/>
        <end position="739"/>
    </location>
</feature>
<organism evidence="8 9">
    <name type="scientific">Granulicella mallensis</name>
    <dbReference type="NCBI Taxonomy" id="940614"/>
    <lineage>
        <taxon>Bacteria</taxon>
        <taxon>Pseudomonadati</taxon>
        <taxon>Acidobacteriota</taxon>
        <taxon>Terriglobia</taxon>
        <taxon>Terriglobales</taxon>
        <taxon>Acidobacteriaceae</taxon>
        <taxon>Granulicella</taxon>
    </lineage>
</organism>